<evidence type="ECO:0000313" key="4">
    <source>
        <dbReference type="EMBL" id="MFC5861569.1"/>
    </source>
</evidence>
<dbReference type="Gene3D" id="3.60.40.10">
    <property type="entry name" value="PPM-type phosphatase domain"/>
    <property type="match status" value="1"/>
</dbReference>
<dbReference type="PANTHER" id="PTHR43156">
    <property type="entry name" value="STAGE II SPORULATION PROTEIN E-RELATED"/>
    <property type="match status" value="1"/>
</dbReference>
<dbReference type="Pfam" id="PF07228">
    <property type="entry name" value="SpoIIE"/>
    <property type="match status" value="1"/>
</dbReference>
<feature type="transmembrane region" description="Helical" evidence="2">
    <location>
        <begin position="313"/>
        <end position="331"/>
    </location>
</feature>
<sequence length="691" mass="75553">MPRLSPIRRWPFWTFFVLLIVAVSAQIANAEATDLPQATFDYQSNRAPLVSLDGKWRFHPGDDPDGAQGWASSGFDDSSWPLISSDAPWNDQGYPNMRGFAWYRFSVVVPATHPALAIDLTPILSSWQVFVDGKPAGSFGNMPANIFPRANWQYSMVPLAPAETAASGAPAHRIQVAIRVWQSSIWASNLGGGTEFSGNLLGDSAQITEEQTHHEEHRRLIFADRFAYSIVAFIVGITILGLYFFRPQEREYLWFAVVLLAKGLDATLTVLFQVYAAPPVPIFDLLDGCLVACAQIALLLFLNRVLRLRRKALLIGVLALALISPIPNILYWPGIASAPVGSLLQVLCLLPSALWMLAILAIYSNRRDINARLLVFPIFLIEGLWLANSFLISMNQFGFPIEARIVETPFIEAPFTIHPSILAELLFLFAMLAFIIRRFTIARRREERWEGALEAARQVQHLLLPEAIPQVVGFKIDCIYRPADAVGGDFFQILPQEDGGLLIVVGDVAGKGLPAAMMVSMIVGVIQSEVSHSTDPSELASELNTRLLHRSIAQAGSGFTTCLCAHLSAEGRLTLANAGHLPPYSNGRELDLPGALPLGMLEGLNYPHTSIQLQPGDRLTFLSDGVVEAQSRSGELLGFARAEEISTKPAAEIAEIASAFGQLDDITVVTVEFEGQKALRTAGPQDHAGSC</sequence>
<organism evidence="4 5">
    <name type="scientific">Acidicapsa dinghuensis</name>
    <dbReference type="NCBI Taxonomy" id="2218256"/>
    <lineage>
        <taxon>Bacteria</taxon>
        <taxon>Pseudomonadati</taxon>
        <taxon>Acidobacteriota</taxon>
        <taxon>Terriglobia</taxon>
        <taxon>Terriglobales</taxon>
        <taxon>Acidobacteriaceae</taxon>
        <taxon>Acidicapsa</taxon>
    </lineage>
</organism>
<dbReference type="SUPFAM" id="SSF49785">
    <property type="entry name" value="Galactose-binding domain-like"/>
    <property type="match status" value="1"/>
</dbReference>
<dbReference type="InterPro" id="IPR001932">
    <property type="entry name" value="PPM-type_phosphatase-like_dom"/>
</dbReference>
<dbReference type="EMBL" id="JBHSPH010000001">
    <property type="protein sequence ID" value="MFC5861569.1"/>
    <property type="molecule type" value="Genomic_DNA"/>
</dbReference>
<feature type="transmembrane region" description="Helical" evidence="2">
    <location>
        <begin position="226"/>
        <end position="245"/>
    </location>
</feature>
<name>A0ABW1EC53_9BACT</name>
<dbReference type="RefSeq" id="WP_263333434.1">
    <property type="nucleotide sequence ID" value="NZ_JAGSYH010000002.1"/>
</dbReference>
<evidence type="ECO:0000256" key="1">
    <source>
        <dbReference type="ARBA" id="ARBA00022801"/>
    </source>
</evidence>
<evidence type="ECO:0000313" key="5">
    <source>
        <dbReference type="Proteomes" id="UP001596091"/>
    </source>
</evidence>
<keyword evidence="5" id="KW-1185">Reference proteome</keyword>
<keyword evidence="2" id="KW-0472">Membrane</keyword>
<feature type="transmembrane region" description="Helical" evidence="2">
    <location>
        <begin position="343"/>
        <end position="363"/>
    </location>
</feature>
<dbReference type="SMART" id="SM00331">
    <property type="entry name" value="PP2C_SIG"/>
    <property type="match status" value="1"/>
</dbReference>
<dbReference type="InterPro" id="IPR052016">
    <property type="entry name" value="Bact_Sigma-Reg"/>
</dbReference>
<gene>
    <name evidence="4" type="ORF">ACFPT7_04645</name>
</gene>
<protein>
    <submittedName>
        <fullName evidence="4">SpoIIE family protein phosphatase</fullName>
    </submittedName>
</protein>
<evidence type="ECO:0000259" key="3">
    <source>
        <dbReference type="SMART" id="SM00331"/>
    </source>
</evidence>
<feature type="transmembrane region" description="Helical" evidence="2">
    <location>
        <begin position="375"/>
        <end position="397"/>
    </location>
</feature>
<dbReference type="Gene3D" id="2.60.120.260">
    <property type="entry name" value="Galactose-binding domain-like"/>
    <property type="match status" value="1"/>
</dbReference>
<dbReference type="InterPro" id="IPR008979">
    <property type="entry name" value="Galactose-bd-like_sf"/>
</dbReference>
<feature type="transmembrane region" description="Helical" evidence="2">
    <location>
        <begin position="252"/>
        <end position="276"/>
    </location>
</feature>
<dbReference type="InterPro" id="IPR036457">
    <property type="entry name" value="PPM-type-like_dom_sf"/>
</dbReference>
<comment type="caution">
    <text evidence="4">The sequence shown here is derived from an EMBL/GenBank/DDBJ whole genome shotgun (WGS) entry which is preliminary data.</text>
</comment>
<proteinExistence type="predicted"/>
<evidence type="ECO:0000256" key="2">
    <source>
        <dbReference type="SAM" id="Phobius"/>
    </source>
</evidence>
<feature type="domain" description="PPM-type phosphatase" evidence="3">
    <location>
        <begin position="471"/>
        <end position="673"/>
    </location>
</feature>
<dbReference type="PANTHER" id="PTHR43156:SF2">
    <property type="entry name" value="STAGE II SPORULATION PROTEIN E"/>
    <property type="match status" value="1"/>
</dbReference>
<keyword evidence="2" id="KW-1133">Transmembrane helix</keyword>
<keyword evidence="1" id="KW-0378">Hydrolase</keyword>
<keyword evidence="2" id="KW-0812">Transmembrane</keyword>
<dbReference type="Proteomes" id="UP001596091">
    <property type="component" value="Unassembled WGS sequence"/>
</dbReference>
<dbReference type="SUPFAM" id="SSF81606">
    <property type="entry name" value="PP2C-like"/>
    <property type="match status" value="1"/>
</dbReference>
<feature type="transmembrane region" description="Helical" evidence="2">
    <location>
        <begin position="417"/>
        <end position="436"/>
    </location>
</feature>
<accession>A0ABW1EC53</accession>
<feature type="transmembrane region" description="Helical" evidence="2">
    <location>
        <begin position="282"/>
        <end position="301"/>
    </location>
</feature>
<reference evidence="5" key="1">
    <citation type="journal article" date="2019" name="Int. J. Syst. Evol. Microbiol.">
        <title>The Global Catalogue of Microorganisms (GCM) 10K type strain sequencing project: providing services to taxonomists for standard genome sequencing and annotation.</title>
        <authorList>
            <consortium name="The Broad Institute Genomics Platform"/>
            <consortium name="The Broad Institute Genome Sequencing Center for Infectious Disease"/>
            <person name="Wu L."/>
            <person name="Ma J."/>
        </authorList>
    </citation>
    <scope>NUCLEOTIDE SEQUENCE [LARGE SCALE GENOMIC DNA]</scope>
    <source>
        <strain evidence="5">JCM 4087</strain>
    </source>
</reference>